<gene>
    <name evidence="3" type="ORF">H2Z84_11860</name>
</gene>
<dbReference type="PANTHER" id="PTHR14239">
    <property type="entry name" value="DUDULIN-RELATED"/>
    <property type="match status" value="1"/>
</dbReference>
<dbReference type="InterPro" id="IPR036291">
    <property type="entry name" value="NAD(P)-bd_dom_sf"/>
</dbReference>
<sequence>MKIGIIGAGVVGRTLAKLAVKAGHEVMLSNSRGPKSMFSLPYSTGCILGTIEEAAEFGDILVLAVPFYAYTQLSAALLADKLLIDSCNYYPERDDHIDELDLHRTSSSALIAEHFSHSRIVKAFNAIPMNDLENDGLPTKSPRRRALPLAGDLESDKQLVVQLYEQFGFDAVDAGRLVEGVRFEPGTPIYCKPLSKEELQAALAE</sequence>
<dbReference type="PANTHER" id="PTHR14239:SF0">
    <property type="entry name" value="F420-DEPENDENT NADP REDUCTASE"/>
    <property type="match status" value="1"/>
</dbReference>
<keyword evidence="4" id="KW-1185">Reference proteome</keyword>
<feature type="domain" description="Pyrroline-5-carboxylate reductase catalytic N-terminal" evidence="2">
    <location>
        <begin position="2"/>
        <end position="88"/>
    </location>
</feature>
<proteinExistence type="predicted"/>
<dbReference type="EMBL" id="JACERN010000031">
    <property type="protein sequence ID" value="MBA4709070.1"/>
    <property type="molecule type" value="Genomic_DNA"/>
</dbReference>
<name>A0A838Y0V4_9NEIS</name>
<dbReference type="GO" id="GO:0015677">
    <property type="term" value="P:copper ion import"/>
    <property type="evidence" value="ECO:0007669"/>
    <property type="project" value="TreeGrafter"/>
</dbReference>
<evidence type="ECO:0000256" key="1">
    <source>
        <dbReference type="ARBA" id="ARBA00023002"/>
    </source>
</evidence>
<dbReference type="GO" id="GO:0052851">
    <property type="term" value="F:ferric-chelate reductase (NADPH) activity"/>
    <property type="evidence" value="ECO:0007669"/>
    <property type="project" value="TreeGrafter"/>
</dbReference>
<accession>A0A838Y0V4</accession>
<dbReference type="GO" id="GO:0005886">
    <property type="term" value="C:plasma membrane"/>
    <property type="evidence" value="ECO:0007669"/>
    <property type="project" value="TreeGrafter"/>
</dbReference>
<dbReference type="InterPro" id="IPR028939">
    <property type="entry name" value="P5C_Rdtase_cat_N"/>
</dbReference>
<protein>
    <submittedName>
        <fullName evidence="3">NADPH-dependent F420 reductase</fullName>
    </submittedName>
</protein>
<evidence type="ECO:0000313" key="3">
    <source>
        <dbReference type="EMBL" id="MBA4709070.1"/>
    </source>
</evidence>
<dbReference type="Pfam" id="PF03807">
    <property type="entry name" value="F420_oxidored"/>
    <property type="match status" value="1"/>
</dbReference>
<dbReference type="RefSeq" id="WP_181836155.1">
    <property type="nucleotide sequence ID" value="NZ_JACERN010000031.1"/>
</dbReference>
<evidence type="ECO:0000259" key="2">
    <source>
        <dbReference type="Pfam" id="PF03807"/>
    </source>
</evidence>
<dbReference type="AlphaFoldDB" id="A0A838Y0V4"/>
<dbReference type="InterPro" id="IPR051267">
    <property type="entry name" value="STEAP_metalloreductase"/>
</dbReference>
<organism evidence="3 4">
    <name type="scientific">Aquitalea aquatica</name>
    <dbReference type="NCBI Taxonomy" id="3044273"/>
    <lineage>
        <taxon>Bacteria</taxon>
        <taxon>Pseudomonadati</taxon>
        <taxon>Pseudomonadota</taxon>
        <taxon>Betaproteobacteria</taxon>
        <taxon>Neisseriales</taxon>
        <taxon>Chromobacteriaceae</taxon>
        <taxon>Aquitalea</taxon>
    </lineage>
</organism>
<dbReference type="Gene3D" id="3.40.50.720">
    <property type="entry name" value="NAD(P)-binding Rossmann-like Domain"/>
    <property type="match status" value="1"/>
</dbReference>
<evidence type="ECO:0000313" key="4">
    <source>
        <dbReference type="Proteomes" id="UP000545606"/>
    </source>
</evidence>
<dbReference type="GO" id="GO:0008823">
    <property type="term" value="F:cupric reductase (NADH) activity"/>
    <property type="evidence" value="ECO:0007669"/>
    <property type="project" value="TreeGrafter"/>
</dbReference>
<dbReference type="Proteomes" id="UP000545606">
    <property type="component" value="Unassembled WGS sequence"/>
</dbReference>
<keyword evidence="1" id="KW-0560">Oxidoreductase</keyword>
<dbReference type="SUPFAM" id="SSF51735">
    <property type="entry name" value="NAD(P)-binding Rossmann-fold domains"/>
    <property type="match status" value="1"/>
</dbReference>
<reference evidence="3 4" key="1">
    <citation type="submission" date="2020-07" db="EMBL/GenBank/DDBJ databases">
        <title>Draft genome sequence of violacein-producing bacteria and related species.</title>
        <authorList>
            <person name="Wilson H.S."/>
            <person name="De Leon M.E."/>
        </authorList>
    </citation>
    <scope>NUCLEOTIDE SEQUENCE [LARGE SCALE GENOMIC DNA]</scope>
    <source>
        <strain evidence="3 4">HSC-21Su07</strain>
    </source>
</reference>
<comment type="caution">
    <text evidence="3">The sequence shown here is derived from an EMBL/GenBank/DDBJ whole genome shotgun (WGS) entry which is preliminary data.</text>
</comment>